<dbReference type="Proteomes" id="UP000058925">
    <property type="component" value="Chromosome"/>
</dbReference>
<feature type="transmembrane region" description="Helical" evidence="1">
    <location>
        <begin position="12"/>
        <end position="31"/>
    </location>
</feature>
<evidence type="ECO:0000256" key="1">
    <source>
        <dbReference type="SAM" id="Phobius"/>
    </source>
</evidence>
<organism evidence="2 3">
    <name type="scientific">Candidatus Nitrosocosmicus oleophilus</name>
    <dbReference type="NCBI Taxonomy" id="1353260"/>
    <lineage>
        <taxon>Archaea</taxon>
        <taxon>Nitrososphaerota</taxon>
        <taxon>Nitrososphaeria</taxon>
        <taxon>Nitrososphaerales</taxon>
        <taxon>Nitrososphaeraceae</taxon>
        <taxon>Candidatus Nitrosocosmicus</taxon>
    </lineage>
</organism>
<keyword evidence="1" id="KW-1133">Transmembrane helix</keyword>
<evidence type="ECO:0000313" key="2">
    <source>
        <dbReference type="EMBL" id="ALI36360.1"/>
    </source>
</evidence>
<reference evidence="3" key="1">
    <citation type="submission" date="2015-10" db="EMBL/GenBank/DDBJ databases">
        <title>Niche specialization of a soil ammonia-oxidizing archaeon, Candidatus Nitrosocosmicus oleophilus.</title>
        <authorList>
            <person name="Jung M.-Y."/>
            <person name="Rhee S.-K."/>
        </authorList>
    </citation>
    <scope>NUCLEOTIDE SEQUENCE [LARGE SCALE GENOMIC DNA]</scope>
    <source>
        <strain evidence="3">MY3</strain>
    </source>
</reference>
<dbReference type="AlphaFoldDB" id="A0A654LZZ5"/>
<gene>
    <name evidence="2" type="ORF">NMY3_02160</name>
</gene>
<dbReference type="EMBL" id="CP012850">
    <property type="protein sequence ID" value="ALI36360.1"/>
    <property type="molecule type" value="Genomic_DNA"/>
</dbReference>
<accession>A0A654LZZ5</accession>
<dbReference type="KEGG" id="taa:NMY3_02160"/>
<keyword evidence="1" id="KW-0812">Transmembrane</keyword>
<protein>
    <submittedName>
        <fullName evidence="2">Uncharacterized protein</fullName>
    </submittedName>
</protein>
<keyword evidence="1" id="KW-0472">Membrane</keyword>
<sequence>MNFQLETDGANLLCFLFIMQLQCKIVILLHVSNINSARSNVQTRKVKHNRFKLTAYALFKDKKFLT</sequence>
<name>A0A654LZZ5_9ARCH</name>
<evidence type="ECO:0000313" key="3">
    <source>
        <dbReference type="Proteomes" id="UP000058925"/>
    </source>
</evidence>
<keyword evidence="3" id="KW-1185">Reference proteome</keyword>
<proteinExistence type="predicted"/>